<reference evidence="5 6" key="1">
    <citation type="submission" date="2013-03" db="EMBL/GenBank/DDBJ databases">
        <title>Salinisphaera dokdonensis CL-ES53 Genome Sequencing.</title>
        <authorList>
            <person name="Li C."/>
            <person name="Lai Q."/>
            <person name="Shao Z."/>
        </authorList>
    </citation>
    <scope>NUCLEOTIDE SEQUENCE [LARGE SCALE GENOMIC DNA]</scope>
    <source>
        <strain evidence="5 6">CL-ES53</strain>
    </source>
</reference>
<proteinExistence type="predicted"/>
<dbReference type="EMBL" id="APND01000002">
    <property type="protein sequence ID" value="MES1929308.1"/>
    <property type="molecule type" value="Genomic_DNA"/>
</dbReference>
<dbReference type="NCBIfam" id="TIGR00357">
    <property type="entry name" value="peptide-methionine (R)-S-oxide reductase MsrB"/>
    <property type="match status" value="1"/>
</dbReference>
<comment type="caution">
    <text evidence="5">The sequence shown here is derived from an EMBL/GenBank/DDBJ whole genome shotgun (WGS) entry which is preliminary data.</text>
</comment>
<evidence type="ECO:0000259" key="4">
    <source>
        <dbReference type="PROSITE" id="PS51790"/>
    </source>
</evidence>
<evidence type="ECO:0000256" key="3">
    <source>
        <dbReference type="ARBA" id="ARBA00048488"/>
    </source>
</evidence>
<dbReference type="SUPFAM" id="SSF51316">
    <property type="entry name" value="Mss4-like"/>
    <property type="match status" value="1"/>
</dbReference>
<protein>
    <recommendedName>
        <fullName evidence="1">peptide-methionine (R)-S-oxide reductase</fullName>
        <ecNumber evidence="1">1.8.4.12</ecNumber>
    </recommendedName>
</protein>
<dbReference type="InterPro" id="IPR002579">
    <property type="entry name" value="Met_Sox_Rdtase_MsrB_dom"/>
</dbReference>
<evidence type="ECO:0000313" key="6">
    <source>
        <dbReference type="Proteomes" id="UP001460888"/>
    </source>
</evidence>
<dbReference type="PANTHER" id="PTHR10173">
    <property type="entry name" value="METHIONINE SULFOXIDE REDUCTASE"/>
    <property type="match status" value="1"/>
</dbReference>
<name>A0ABV2B0B8_9GAMM</name>
<dbReference type="InterPro" id="IPR011057">
    <property type="entry name" value="Mss4-like_sf"/>
</dbReference>
<keyword evidence="6" id="KW-1185">Reference proteome</keyword>
<evidence type="ECO:0000313" key="5">
    <source>
        <dbReference type="EMBL" id="MES1929308.1"/>
    </source>
</evidence>
<feature type="domain" description="MsrB" evidence="4">
    <location>
        <begin position="43"/>
        <end position="164"/>
    </location>
</feature>
<dbReference type="InterPro" id="IPR028427">
    <property type="entry name" value="Met_Sox_Rdtase_MsrB"/>
</dbReference>
<sequence length="170" mass="18129">MGSAAVGATVIGRALAGSSEAPAGAKTGDAPSDVEVYTVEKTEAEWREQLSPEAFDVLRKAGTEAPGSSELNSVKADGDYICAGCDLPLFKSEWKYESGTGWPSFYEFVEGHLDFKTDYKLIWPRKEYHCARCGGHQGHVFDDGPKPSGKRYCNNGVALKFVPAGSGATG</sequence>
<evidence type="ECO:0000256" key="1">
    <source>
        <dbReference type="ARBA" id="ARBA00012499"/>
    </source>
</evidence>
<dbReference type="PROSITE" id="PS51790">
    <property type="entry name" value="MSRB"/>
    <property type="match status" value="1"/>
</dbReference>
<dbReference type="PANTHER" id="PTHR10173:SF57">
    <property type="entry name" value="PEPTIDE-METHIONINE (R)-S-OXIDE REDUCTASE"/>
    <property type="match status" value="1"/>
</dbReference>
<keyword evidence="2" id="KW-0560">Oxidoreductase</keyword>
<evidence type="ECO:0000256" key="2">
    <source>
        <dbReference type="ARBA" id="ARBA00023002"/>
    </source>
</evidence>
<dbReference type="EC" id="1.8.4.12" evidence="1"/>
<dbReference type="Pfam" id="PF01641">
    <property type="entry name" value="SelR"/>
    <property type="match status" value="1"/>
</dbReference>
<dbReference type="Gene3D" id="2.170.150.20">
    <property type="entry name" value="Peptide methionine sulfoxide reductase"/>
    <property type="match status" value="1"/>
</dbReference>
<organism evidence="5 6">
    <name type="scientific">Salinisphaera dokdonensis CL-ES53</name>
    <dbReference type="NCBI Taxonomy" id="1304272"/>
    <lineage>
        <taxon>Bacteria</taxon>
        <taxon>Pseudomonadati</taxon>
        <taxon>Pseudomonadota</taxon>
        <taxon>Gammaproteobacteria</taxon>
        <taxon>Salinisphaerales</taxon>
        <taxon>Salinisphaeraceae</taxon>
        <taxon>Salinisphaera</taxon>
    </lineage>
</organism>
<comment type="catalytic activity">
    <reaction evidence="3">
        <text>L-methionyl-[protein] + [thioredoxin]-disulfide + H2O = L-methionyl-(R)-S-oxide-[protein] + [thioredoxin]-dithiol</text>
        <dbReference type="Rhea" id="RHEA:24164"/>
        <dbReference type="Rhea" id="RHEA-COMP:10698"/>
        <dbReference type="Rhea" id="RHEA-COMP:10700"/>
        <dbReference type="Rhea" id="RHEA-COMP:12313"/>
        <dbReference type="Rhea" id="RHEA-COMP:12314"/>
        <dbReference type="ChEBI" id="CHEBI:15377"/>
        <dbReference type="ChEBI" id="CHEBI:16044"/>
        <dbReference type="ChEBI" id="CHEBI:29950"/>
        <dbReference type="ChEBI" id="CHEBI:45764"/>
        <dbReference type="ChEBI" id="CHEBI:50058"/>
        <dbReference type="EC" id="1.8.4.12"/>
    </reaction>
</comment>
<dbReference type="Proteomes" id="UP001460888">
    <property type="component" value="Unassembled WGS sequence"/>
</dbReference>
<gene>
    <name evidence="5" type="ORF">SADO_08627</name>
</gene>
<accession>A0ABV2B0B8</accession>